<dbReference type="EMBL" id="CARXXK010000001">
    <property type="protein sequence ID" value="CAI6349500.1"/>
    <property type="molecule type" value="Genomic_DNA"/>
</dbReference>
<dbReference type="Proteomes" id="UP001160148">
    <property type="component" value="Unassembled WGS sequence"/>
</dbReference>
<keyword evidence="6" id="KW-1185">Reference proteome</keyword>
<gene>
    <name evidence="5" type="ORF">MEUPH1_LOCUS6052</name>
</gene>
<feature type="domain" description="Phorbol-ester/DAG-type" evidence="4">
    <location>
        <begin position="4"/>
        <end position="52"/>
    </location>
</feature>
<evidence type="ECO:0000256" key="1">
    <source>
        <dbReference type="ARBA" id="ARBA00022723"/>
    </source>
</evidence>
<feature type="region of interest" description="Disordered" evidence="3">
    <location>
        <begin position="170"/>
        <end position="210"/>
    </location>
</feature>
<keyword evidence="2" id="KW-0862">Zinc</keyword>
<accession>A0AAV0W0H8</accession>
<reference evidence="5 6" key="1">
    <citation type="submission" date="2023-01" db="EMBL/GenBank/DDBJ databases">
        <authorList>
            <person name="Whitehead M."/>
        </authorList>
    </citation>
    <scope>NUCLEOTIDE SEQUENCE [LARGE SCALE GENOMIC DNA]</scope>
</reference>
<dbReference type="CDD" id="cd00029">
    <property type="entry name" value="C1"/>
    <property type="match status" value="1"/>
</dbReference>
<evidence type="ECO:0000259" key="4">
    <source>
        <dbReference type="PROSITE" id="PS50081"/>
    </source>
</evidence>
<dbReference type="Gene3D" id="3.30.60.20">
    <property type="match status" value="1"/>
</dbReference>
<dbReference type="InterPro" id="IPR002219">
    <property type="entry name" value="PKC_DAG/PE"/>
</dbReference>
<comment type="caution">
    <text evidence="5">The sequence shown here is derived from an EMBL/GenBank/DDBJ whole genome shotgun (WGS) entry which is preliminary data.</text>
</comment>
<proteinExistence type="predicted"/>
<evidence type="ECO:0000313" key="6">
    <source>
        <dbReference type="Proteomes" id="UP001160148"/>
    </source>
</evidence>
<protein>
    <recommendedName>
        <fullName evidence="4">Phorbol-ester/DAG-type domain-containing protein</fullName>
    </recommendedName>
</protein>
<dbReference type="PROSITE" id="PS50081">
    <property type="entry name" value="ZF_DAG_PE_2"/>
    <property type="match status" value="1"/>
</dbReference>
<dbReference type="SUPFAM" id="SSF57889">
    <property type="entry name" value="Cysteine-rich domain"/>
    <property type="match status" value="1"/>
</dbReference>
<evidence type="ECO:0000256" key="2">
    <source>
        <dbReference type="ARBA" id="ARBA00022833"/>
    </source>
</evidence>
<sequence length="210" mass="23833">MHTVHSFKKSYFSHLNRCMHCNKISVLNPVFKCTGCSMVSHQRCLERNQYTINERLRLEKRIVKDQKAPVKIKYNELGELLEPDYLYNILVIEKRHPISLMSEEYLKARHAEHESLFSAIRARDVLESYTTEPMSRRSGQEPNATVTVTVTEPEQSTLMSTQEMSAEALEPLVSAAPDTNLEERGRSSVSLELDEGAPKLGARTPEPGSA</sequence>
<evidence type="ECO:0000256" key="3">
    <source>
        <dbReference type="SAM" id="MobiDB-lite"/>
    </source>
</evidence>
<organism evidence="5 6">
    <name type="scientific">Macrosiphum euphorbiae</name>
    <name type="common">potato aphid</name>
    <dbReference type="NCBI Taxonomy" id="13131"/>
    <lineage>
        <taxon>Eukaryota</taxon>
        <taxon>Metazoa</taxon>
        <taxon>Ecdysozoa</taxon>
        <taxon>Arthropoda</taxon>
        <taxon>Hexapoda</taxon>
        <taxon>Insecta</taxon>
        <taxon>Pterygota</taxon>
        <taxon>Neoptera</taxon>
        <taxon>Paraneoptera</taxon>
        <taxon>Hemiptera</taxon>
        <taxon>Sternorrhyncha</taxon>
        <taxon>Aphidomorpha</taxon>
        <taxon>Aphidoidea</taxon>
        <taxon>Aphididae</taxon>
        <taxon>Macrosiphini</taxon>
        <taxon>Macrosiphum</taxon>
    </lineage>
</organism>
<keyword evidence="1" id="KW-0479">Metal-binding</keyword>
<dbReference type="AlphaFoldDB" id="A0AAV0W0H8"/>
<dbReference type="InterPro" id="IPR046349">
    <property type="entry name" value="C1-like_sf"/>
</dbReference>
<evidence type="ECO:0000313" key="5">
    <source>
        <dbReference type="EMBL" id="CAI6349500.1"/>
    </source>
</evidence>
<dbReference type="GO" id="GO:0046872">
    <property type="term" value="F:metal ion binding"/>
    <property type="evidence" value="ECO:0007669"/>
    <property type="project" value="UniProtKB-KW"/>
</dbReference>
<name>A0AAV0W0H8_9HEMI</name>